<organism evidence="1 2">
    <name type="scientific">Hyalomma asiaticum</name>
    <name type="common">Tick</name>
    <dbReference type="NCBI Taxonomy" id="266040"/>
    <lineage>
        <taxon>Eukaryota</taxon>
        <taxon>Metazoa</taxon>
        <taxon>Ecdysozoa</taxon>
        <taxon>Arthropoda</taxon>
        <taxon>Chelicerata</taxon>
        <taxon>Arachnida</taxon>
        <taxon>Acari</taxon>
        <taxon>Parasitiformes</taxon>
        <taxon>Ixodida</taxon>
        <taxon>Ixodoidea</taxon>
        <taxon>Ixodidae</taxon>
        <taxon>Hyalomminae</taxon>
        <taxon>Hyalomma</taxon>
    </lineage>
</organism>
<dbReference type="EMBL" id="CM023488">
    <property type="protein sequence ID" value="KAH6923656.1"/>
    <property type="molecule type" value="Genomic_DNA"/>
</dbReference>
<accession>A0ACB7RLX0</accession>
<dbReference type="Proteomes" id="UP000821845">
    <property type="component" value="Chromosome 8"/>
</dbReference>
<evidence type="ECO:0000313" key="2">
    <source>
        <dbReference type="Proteomes" id="UP000821845"/>
    </source>
</evidence>
<evidence type="ECO:0000313" key="1">
    <source>
        <dbReference type="EMBL" id="KAH6923656.1"/>
    </source>
</evidence>
<keyword evidence="2" id="KW-1185">Reference proteome</keyword>
<sequence length="64" mass="7426">MDRIKSKRATQRAFHTRLEHEVSQMIDSSPFSALDLPVLHDRLKNCNDGLRALNEQLEDYATDK</sequence>
<comment type="caution">
    <text evidence="1">The sequence shown here is derived from an EMBL/GenBank/DDBJ whole genome shotgun (WGS) entry which is preliminary data.</text>
</comment>
<protein>
    <submittedName>
        <fullName evidence="1">Uncharacterized protein</fullName>
    </submittedName>
</protein>
<proteinExistence type="predicted"/>
<reference evidence="1" key="1">
    <citation type="submission" date="2020-05" db="EMBL/GenBank/DDBJ databases">
        <title>Large-scale comparative analyses of tick genomes elucidate their genetic diversity and vector capacities.</title>
        <authorList>
            <person name="Jia N."/>
            <person name="Wang J."/>
            <person name="Shi W."/>
            <person name="Du L."/>
            <person name="Sun Y."/>
            <person name="Zhan W."/>
            <person name="Jiang J."/>
            <person name="Wang Q."/>
            <person name="Zhang B."/>
            <person name="Ji P."/>
            <person name="Sakyi L.B."/>
            <person name="Cui X."/>
            <person name="Yuan T."/>
            <person name="Jiang B."/>
            <person name="Yang W."/>
            <person name="Lam T.T.-Y."/>
            <person name="Chang Q."/>
            <person name="Ding S."/>
            <person name="Wang X."/>
            <person name="Zhu J."/>
            <person name="Ruan X."/>
            <person name="Zhao L."/>
            <person name="Wei J."/>
            <person name="Que T."/>
            <person name="Du C."/>
            <person name="Cheng J."/>
            <person name="Dai P."/>
            <person name="Han X."/>
            <person name="Huang E."/>
            <person name="Gao Y."/>
            <person name="Liu J."/>
            <person name="Shao H."/>
            <person name="Ye R."/>
            <person name="Li L."/>
            <person name="Wei W."/>
            <person name="Wang X."/>
            <person name="Wang C."/>
            <person name="Yang T."/>
            <person name="Huo Q."/>
            <person name="Li W."/>
            <person name="Guo W."/>
            <person name="Chen H."/>
            <person name="Zhou L."/>
            <person name="Ni X."/>
            <person name="Tian J."/>
            <person name="Zhou Y."/>
            <person name="Sheng Y."/>
            <person name="Liu T."/>
            <person name="Pan Y."/>
            <person name="Xia L."/>
            <person name="Li J."/>
            <person name="Zhao F."/>
            <person name="Cao W."/>
        </authorList>
    </citation>
    <scope>NUCLEOTIDE SEQUENCE</scope>
    <source>
        <strain evidence="1">Hyas-2018</strain>
    </source>
</reference>
<gene>
    <name evidence="1" type="ORF">HPB50_004396</name>
</gene>
<name>A0ACB7RLX0_HYAAI</name>